<gene>
    <name evidence="1" type="ORF">Tci_022887</name>
</gene>
<dbReference type="EMBL" id="BKCJ010002785">
    <property type="protein sequence ID" value="GEU50909.1"/>
    <property type="molecule type" value="Genomic_DNA"/>
</dbReference>
<dbReference type="AlphaFoldDB" id="A0A6L2KPM7"/>
<reference evidence="1" key="1">
    <citation type="journal article" date="2019" name="Sci. Rep.">
        <title>Draft genome of Tanacetum cinerariifolium, the natural source of mosquito coil.</title>
        <authorList>
            <person name="Yamashiro T."/>
            <person name="Shiraishi A."/>
            <person name="Satake H."/>
            <person name="Nakayama K."/>
        </authorList>
    </citation>
    <scope>NUCLEOTIDE SEQUENCE</scope>
</reference>
<organism evidence="1">
    <name type="scientific">Tanacetum cinerariifolium</name>
    <name type="common">Dalmatian daisy</name>
    <name type="synonym">Chrysanthemum cinerariifolium</name>
    <dbReference type="NCBI Taxonomy" id="118510"/>
    <lineage>
        <taxon>Eukaryota</taxon>
        <taxon>Viridiplantae</taxon>
        <taxon>Streptophyta</taxon>
        <taxon>Embryophyta</taxon>
        <taxon>Tracheophyta</taxon>
        <taxon>Spermatophyta</taxon>
        <taxon>Magnoliopsida</taxon>
        <taxon>eudicotyledons</taxon>
        <taxon>Gunneridae</taxon>
        <taxon>Pentapetalae</taxon>
        <taxon>asterids</taxon>
        <taxon>campanulids</taxon>
        <taxon>Asterales</taxon>
        <taxon>Asteraceae</taxon>
        <taxon>Asteroideae</taxon>
        <taxon>Anthemideae</taxon>
        <taxon>Anthemidinae</taxon>
        <taxon>Tanacetum</taxon>
    </lineage>
</organism>
<comment type="caution">
    <text evidence="1">The sequence shown here is derived from an EMBL/GenBank/DDBJ whole genome shotgun (WGS) entry which is preliminary data.</text>
</comment>
<sequence>MASSCCSSNVTSTPILDEIISLSGEIEISKVMKIFFEQQIAKEEAFTNYIRYKIADVKASLKSVHTLIYEMESKSGKDA</sequence>
<proteinExistence type="predicted"/>
<protein>
    <submittedName>
        <fullName evidence="1">Uncharacterized protein</fullName>
    </submittedName>
</protein>
<accession>A0A6L2KPM7</accession>
<name>A0A6L2KPM7_TANCI</name>
<evidence type="ECO:0000313" key="1">
    <source>
        <dbReference type="EMBL" id="GEU50909.1"/>
    </source>
</evidence>